<dbReference type="AlphaFoldDB" id="A0A2H3AS87"/>
<keyword evidence="3" id="KW-1185">Reference proteome</keyword>
<evidence type="ECO:0000313" key="3">
    <source>
        <dbReference type="Proteomes" id="UP000218334"/>
    </source>
</evidence>
<protein>
    <submittedName>
        <fullName evidence="2">Uncharacterized protein</fullName>
    </submittedName>
</protein>
<feature type="region of interest" description="Disordered" evidence="1">
    <location>
        <begin position="135"/>
        <end position="174"/>
    </location>
</feature>
<reference evidence="3" key="1">
    <citation type="journal article" date="2017" name="Nat. Ecol. Evol.">
        <title>Genome expansion and lineage-specific genetic innovations in the forest pathogenic fungi Armillaria.</title>
        <authorList>
            <person name="Sipos G."/>
            <person name="Prasanna A.N."/>
            <person name="Walter M.C."/>
            <person name="O'Connor E."/>
            <person name="Balint B."/>
            <person name="Krizsan K."/>
            <person name="Kiss B."/>
            <person name="Hess J."/>
            <person name="Varga T."/>
            <person name="Slot J."/>
            <person name="Riley R."/>
            <person name="Boka B."/>
            <person name="Rigling D."/>
            <person name="Barry K."/>
            <person name="Lee J."/>
            <person name="Mihaltcheva S."/>
            <person name="LaButti K."/>
            <person name="Lipzen A."/>
            <person name="Waldron R."/>
            <person name="Moloney N.M."/>
            <person name="Sperisen C."/>
            <person name="Kredics L."/>
            <person name="Vagvoelgyi C."/>
            <person name="Patrignani A."/>
            <person name="Fitzpatrick D."/>
            <person name="Nagy I."/>
            <person name="Doyle S."/>
            <person name="Anderson J.B."/>
            <person name="Grigoriev I.V."/>
            <person name="Gueldener U."/>
            <person name="Muensterkoetter M."/>
            <person name="Nagy L.G."/>
        </authorList>
    </citation>
    <scope>NUCLEOTIDE SEQUENCE [LARGE SCALE GENOMIC DNA]</scope>
    <source>
        <strain evidence="3">28-4</strain>
    </source>
</reference>
<dbReference type="EMBL" id="KZ293474">
    <property type="protein sequence ID" value="PBK61625.1"/>
    <property type="molecule type" value="Genomic_DNA"/>
</dbReference>
<feature type="compositionally biased region" description="Basic and acidic residues" evidence="1">
    <location>
        <begin position="158"/>
        <end position="168"/>
    </location>
</feature>
<feature type="compositionally biased region" description="Low complexity" evidence="1">
    <location>
        <begin position="13"/>
        <end position="29"/>
    </location>
</feature>
<proteinExistence type="predicted"/>
<feature type="region of interest" description="Disordered" evidence="1">
    <location>
        <begin position="1"/>
        <end position="55"/>
    </location>
</feature>
<organism evidence="2 3">
    <name type="scientific">Armillaria solidipes</name>
    <dbReference type="NCBI Taxonomy" id="1076256"/>
    <lineage>
        <taxon>Eukaryota</taxon>
        <taxon>Fungi</taxon>
        <taxon>Dikarya</taxon>
        <taxon>Basidiomycota</taxon>
        <taxon>Agaricomycotina</taxon>
        <taxon>Agaricomycetes</taxon>
        <taxon>Agaricomycetidae</taxon>
        <taxon>Agaricales</taxon>
        <taxon>Marasmiineae</taxon>
        <taxon>Physalacriaceae</taxon>
        <taxon>Armillaria</taxon>
    </lineage>
</organism>
<feature type="compositionally biased region" description="Low complexity" evidence="1">
    <location>
        <begin position="39"/>
        <end position="52"/>
    </location>
</feature>
<gene>
    <name evidence="2" type="ORF">ARMSODRAFT_656683</name>
</gene>
<sequence>MKLRKNNPRRNTAPAPSQMSQPSSPQKAPEGLILPSPETSPMPSRRSSVVSTGDLPSKAELMKGMMRNPYVNRHSMTARTLQQNETTKSPLCNISGKPPYTRSLSLGATITTHPKPLGPPRLRESLKCAVVSVPSEAKLPRSKAPEKTRKSSLLIASKEARIPQEHPRGLGANGSKFVEAICD</sequence>
<evidence type="ECO:0000256" key="1">
    <source>
        <dbReference type="SAM" id="MobiDB-lite"/>
    </source>
</evidence>
<evidence type="ECO:0000313" key="2">
    <source>
        <dbReference type="EMBL" id="PBK61625.1"/>
    </source>
</evidence>
<dbReference type="Proteomes" id="UP000218334">
    <property type="component" value="Unassembled WGS sequence"/>
</dbReference>
<name>A0A2H3AS87_9AGAR</name>
<accession>A0A2H3AS87</accession>